<protein>
    <submittedName>
        <fullName evidence="2">Uncharacterized protein</fullName>
    </submittedName>
</protein>
<gene>
    <name evidence="2" type="ORF">DdX_13175</name>
</gene>
<dbReference type="Proteomes" id="UP001201812">
    <property type="component" value="Unassembled WGS sequence"/>
</dbReference>
<dbReference type="EMBL" id="JAKKPZ010000050">
    <property type="protein sequence ID" value="KAI1706135.1"/>
    <property type="molecule type" value="Genomic_DNA"/>
</dbReference>
<evidence type="ECO:0000256" key="1">
    <source>
        <dbReference type="SAM" id="Phobius"/>
    </source>
</evidence>
<keyword evidence="1" id="KW-0812">Transmembrane</keyword>
<sequence>MQYYRLYASIATYFTAVCPVFGYDLENHHAAMYMDIVTPEKDNISLAQCRVRMVYCHDRMVQYWKEASDAADAEVMRGGGVKREDTPDFDHSELFNLISVMLMLEQDLKKDSLTLPQCRNRMLACDDHKLEEWRTALEEAHHELVYLRRYKKKLTLTYYLWLGSAMALMVLFFAVAALTAIFLMDGS</sequence>
<reference evidence="2" key="1">
    <citation type="submission" date="2022-01" db="EMBL/GenBank/DDBJ databases">
        <title>Genome Sequence Resource for Two Populations of Ditylenchus destructor, the Migratory Endoparasitic Phytonematode.</title>
        <authorList>
            <person name="Zhang H."/>
            <person name="Lin R."/>
            <person name="Xie B."/>
        </authorList>
    </citation>
    <scope>NUCLEOTIDE SEQUENCE</scope>
    <source>
        <strain evidence="2">BazhouSP</strain>
    </source>
</reference>
<organism evidence="2 3">
    <name type="scientific">Ditylenchus destructor</name>
    <dbReference type="NCBI Taxonomy" id="166010"/>
    <lineage>
        <taxon>Eukaryota</taxon>
        <taxon>Metazoa</taxon>
        <taxon>Ecdysozoa</taxon>
        <taxon>Nematoda</taxon>
        <taxon>Chromadorea</taxon>
        <taxon>Rhabditida</taxon>
        <taxon>Tylenchina</taxon>
        <taxon>Tylenchomorpha</taxon>
        <taxon>Sphaerularioidea</taxon>
        <taxon>Anguinidae</taxon>
        <taxon>Anguininae</taxon>
        <taxon>Ditylenchus</taxon>
    </lineage>
</organism>
<comment type="caution">
    <text evidence="2">The sequence shown here is derived from an EMBL/GenBank/DDBJ whole genome shotgun (WGS) entry which is preliminary data.</text>
</comment>
<keyword evidence="1" id="KW-1133">Transmembrane helix</keyword>
<name>A0AAD4MUA8_9BILA</name>
<keyword evidence="3" id="KW-1185">Reference proteome</keyword>
<accession>A0AAD4MUA8</accession>
<proteinExistence type="predicted"/>
<keyword evidence="1" id="KW-0472">Membrane</keyword>
<feature type="transmembrane region" description="Helical" evidence="1">
    <location>
        <begin position="158"/>
        <end position="184"/>
    </location>
</feature>
<evidence type="ECO:0000313" key="3">
    <source>
        <dbReference type="Proteomes" id="UP001201812"/>
    </source>
</evidence>
<evidence type="ECO:0000313" key="2">
    <source>
        <dbReference type="EMBL" id="KAI1706135.1"/>
    </source>
</evidence>
<dbReference type="AlphaFoldDB" id="A0AAD4MUA8"/>